<dbReference type="EMBL" id="LS997619">
    <property type="protein sequence ID" value="SYZ65028.1"/>
    <property type="molecule type" value="Genomic_DNA"/>
</dbReference>
<feature type="region of interest" description="Disordered" evidence="2">
    <location>
        <begin position="827"/>
        <end position="856"/>
    </location>
</feature>
<dbReference type="VEuPathDB" id="TriTrypDB:LbrM.13.1320"/>
<feature type="compositionally biased region" description="Polar residues" evidence="2">
    <location>
        <begin position="214"/>
        <end position="225"/>
    </location>
</feature>
<feature type="region of interest" description="Disordered" evidence="2">
    <location>
        <begin position="602"/>
        <end position="630"/>
    </location>
</feature>
<feature type="region of interest" description="Disordered" evidence="2">
    <location>
        <begin position="214"/>
        <end position="251"/>
    </location>
</feature>
<dbReference type="RefSeq" id="XP_001563272.2">
    <property type="nucleotide sequence ID" value="XM_001563222.2"/>
</dbReference>
<feature type="region of interest" description="Disordered" evidence="2">
    <location>
        <begin position="1232"/>
        <end position="1261"/>
    </location>
</feature>
<dbReference type="KEGG" id="lbz:LBRM_13_1320"/>
<dbReference type="Proteomes" id="UP000319462">
    <property type="component" value="Chromosome 20"/>
</dbReference>
<feature type="compositionally biased region" description="Basic residues" evidence="2">
    <location>
        <begin position="372"/>
        <end position="384"/>
    </location>
</feature>
<feature type="region of interest" description="Disordered" evidence="2">
    <location>
        <begin position="1590"/>
        <end position="1639"/>
    </location>
</feature>
<feature type="compositionally biased region" description="Low complexity" evidence="2">
    <location>
        <begin position="1007"/>
        <end position="1025"/>
    </location>
</feature>
<evidence type="ECO:0000313" key="4">
    <source>
        <dbReference type="Proteomes" id="UP000319462"/>
    </source>
</evidence>
<feature type="compositionally biased region" description="Polar residues" evidence="2">
    <location>
        <begin position="1323"/>
        <end position="1333"/>
    </location>
</feature>
<feature type="compositionally biased region" description="Low complexity" evidence="2">
    <location>
        <begin position="1286"/>
        <end position="1297"/>
    </location>
</feature>
<feature type="region of interest" description="Disordered" evidence="2">
    <location>
        <begin position="1493"/>
        <end position="1513"/>
    </location>
</feature>
<evidence type="ECO:0000313" key="3">
    <source>
        <dbReference type="EMBL" id="SYZ65028.1"/>
    </source>
</evidence>
<feature type="compositionally biased region" description="Low complexity" evidence="2">
    <location>
        <begin position="342"/>
        <end position="369"/>
    </location>
</feature>
<feature type="coiled-coil region" evidence="1">
    <location>
        <begin position="971"/>
        <end position="998"/>
    </location>
</feature>
<feature type="region of interest" description="Disordered" evidence="2">
    <location>
        <begin position="1087"/>
        <end position="1113"/>
    </location>
</feature>
<feature type="compositionally biased region" description="Basic and acidic residues" evidence="2">
    <location>
        <begin position="752"/>
        <end position="763"/>
    </location>
</feature>
<feature type="compositionally biased region" description="Low complexity" evidence="2">
    <location>
        <begin position="38"/>
        <end position="50"/>
    </location>
</feature>
<name>A0A3P3Z490_LEIBR</name>
<organism evidence="3 4">
    <name type="scientific">Leishmania braziliensis MHOM/BR/75/M2904</name>
    <dbReference type="NCBI Taxonomy" id="420245"/>
    <lineage>
        <taxon>Eukaryota</taxon>
        <taxon>Discoba</taxon>
        <taxon>Euglenozoa</taxon>
        <taxon>Kinetoplastea</taxon>
        <taxon>Metakinetoplastina</taxon>
        <taxon>Trypanosomatida</taxon>
        <taxon>Trypanosomatidae</taxon>
        <taxon>Leishmaniinae</taxon>
        <taxon>Leishmania</taxon>
        <taxon>Leishmania braziliensis species complex</taxon>
    </lineage>
</organism>
<sequence length="1714" mass="182859">MRRYRHLHEVYPRPYSNDHEGGHEVDLVHGYQHERHQWSGSAQSSWSSGGSEDDTGRRCDAAMAATAPTPRSTLKISRGAENPREATGVALSPHVSCSPISFYSAHPSALTSGAAEITTATVSTPSPPKAFYDGPSLRDSIPALLARLASAATPSPSRAPTSARSFELAAKEDTCTKDAASLLAHPIVVPWWSGFRHSDLLGGAVSTAGHVRTTKTAASNNSSRWSSEEILPGTARPGRTQAGRCKVRQPNEKNKAHRCVIASAEVQSAASDAPPSAAAAVSANTQQRHVGTRPTRYVVVQRPAAAHISSHAAEVSAQIGATTPILESAERRAAKLTPRYRSAASSNSSAERTCDVSSVSVESNNTSSSLHASRRPRTSPWRRKPNCFNSAVEVVPETKPGVDREAVGVSATPDSFVKAGKESPRTVSEQPLQPQGVLSSLMSSTSSVRQQQTSPSRMRGLFAFALSNRSGRRRSGNGGAGVEYSSLNTSRVGAKTFPECVEGVPSHVTNLRPLEQRRSRTIASPCLLQQPMKGVLTPSRGILHPDACVVSVDPSAAAVQQAGDPLVLRHTIDYLLSKARRLEQENQRLWWQTHSWNPHRSIEPHESHSVASPLAHRGGCKPSPPATTVASIPAVVPSPRVTSAQTQHPPEPLPRVFVKRQTRLSQAAGCSVSSTSTSSVSQVTPRRSSGGGKRAEAEEHGSATLAPHLCTATVSPPSAAADTPITGRTQWTQTAATSAAPHTEVGAQGRPATRDAATDTTEHRSPLHYELVNTEEAAGASTEGLQHVSFSSHADVSAQTKLVTPPAAALLRTLDTCQRALHYRLQGTEGGDSRGISAATPTASTVHSSHNIDSERSVGAMSTHAKLPESFPIQQQRRGLSSCSSHVHVTGTNHANESFVSHSRSPTYSKQVQTARICLPSLDEVGNVGGRRGDGDALMTSTADGSASVLSTERTAVIELHTSTSYTQNTVRRLREYCKSLEATRQQLRRRLSRSLSNSRTAAVVAPSRMQSLSSRSHSHSQLPLHSPCTTDLALSRPFFISEYVDPEVDATLHDVEETTALETMIVLHEDGAGSITKRVLDSSNSCISGSTARSSSPQSQRPAATMTSSLTSQSQSAVAESVALWVHRCSRRHSGPRKLQYSLPHHQRDTHSTEILTEEPHAHQYSSSLRSDGTNSYSAPVVHLSRPTRSVSASSWNISSSRIHFADIAPLAPSLSSSPLKESLSVGRFVVPPTTPFSEGDTKQLPPPQQQQQQQPHSRQIEVGTSVLIPLEGPTALGQRAEPQSGVTSSTTRVSSKINSQRFVVKEVSKFVSPKKDEIHSQGKSSRSSANSEVLRLGKQSTPSVLADVAATPLWDPTRHSSRSASSVVLSTPTAASAAVAPRVGNPFVTPVTTSGIEAGVRGASIDNAHQPHCIAASLDTVVASASLSPLTAPEPDSEEPPSPIVTQVQQHNCSPLHHLRLDAHLIRCDDGGNGDQRDLYNANLHVNGPTLPASRIPCDTEENNDDRSKRSTTKAFLDEERREASTVLSARTCLVAVQLPGMENDVVSPDGADSFHSREAAASPCSSAERAAGFLLPAQLKESLLLQSQHPTSKRLISPSPPREAASNGNAQNPRDGSTDLTATSTESTSPHAAMDSTSLRRCLALPQHRPPVAPPRVIVMSKDNDSCSSARSSLSRSLHSLCSTFSDGDDDNGCYWDADNEDEALRYTEEL</sequence>
<reference evidence="3 4" key="1">
    <citation type="submission" date="2018-09" db="EMBL/GenBank/DDBJ databases">
        <authorList>
            <person name="Peiro R."/>
            <person name="Begona"/>
            <person name="Cbmso G."/>
            <person name="Lopez M."/>
            <person name="Gonzalez S."/>
        </authorList>
    </citation>
    <scope>NUCLEOTIDE SEQUENCE [LARGE SCALE GENOMIC DNA]</scope>
</reference>
<feature type="region of interest" description="Disordered" evidence="2">
    <location>
        <begin position="1315"/>
        <end position="1337"/>
    </location>
</feature>
<feature type="compositionally biased region" description="Polar residues" evidence="2">
    <location>
        <begin position="839"/>
        <end position="849"/>
    </location>
</feature>
<feature type="region of interest" description="Disordered" evidence="2">
    <location>
        <begin position="1277"/>
        <end position="1297"/>
    </location>
</feature>
<feature type="compositionally biased region" description="Polar residues" evidence="2">
    <location>
        <begin position="1087"/>
        <end position="1103"/>
    </location>
</feature>
<evidence type="ECO:0000256" key="2">
    <source>
        <dbReference type="SAM" id="MobiDB-lite"/>
    </source>
</evidence>
<feature type="region of interest" description="Disordered" evidence="2">
    <location>
        <begin position="666"/>
        <end position="701"/>
    </location>
</feature>
<feature type="compositionally biased region" description="Low complexity" evidence="2">
    <location>
        <begin position="671"/>
        <end position="688"/>
    </location>
</feature>
<feature type="compositionally biased region" description="Low complexity" evidence="2">
    <location>
        <begin position="1104"/>
        <end position="1113"/>
    </location>
</feature>
<feature type="compositionally biased region" description="Polar residues" evidence="2">
    <location>
        <begin position="425"/>
        <end position="435"/>
    </location>
</feature>
<evidence type="ECO:0000256" key="1">
    <source>
        <dbReference type="SAM" id="Coils"/>
    </source>
</evidence>
<proteinExistence type="predicted"/>
<feature type="region of interest" description="Disordered" evidence="2">
    <location>
        <begin position="337"/>
        <end position="384"/>
    </location>
</feature>
<feature type="region of interest" description="Disordered" evidence="2">
    <location>
        <begin position="999"/>
        <end position="1025"/>
    </location>
</feature>
<feature type="region of interest" description="Disordered" evidence="2">
    <location>
        <begin position="733"/>
        <end position="763"/>
    </location>
</feature>
<feature type="compositionally biased region" description="Polar residues" evidence="2">
    <location>
        <begin position="1609"/>
        <end position="1639"/>
    </location>
</feature>
<feature type="region of interest" description="Disordered" evidence="2">
    <location>
        <begin position="415"/>
        <end position="435"/>
    </location>
</feature>
<protein>
    <submittedName>
        <fullName evidence="3">Hypothetical_protein</fullName>
    </submittedName>
</protein>
<accession>A0A3P3Z490</accession>
<gene>
    <name evidence="3" type="ORF">LBRM2904_20.0590</name>
</gene>
<keyword evidence="1" id="KW-0175">Coiled coil</keyword>
<feature type="region of interest" description="Disordered" evidence="2">
    <location>
        <begin position="35"/>
        <end position="85"/>
    </location>
</feature>